<dbReference type="Gene3D" id="3.90.25.10">
    <property type="entry name" value="UDP-galactose 4-epimerase, domain 1"/>
    <property type="match status" value="1"/>
</dbReference>
<dbReference type="UniPathway" id="UPA00124"/>
<dbReference type="Gene3D" id="3.40.50.720">
    <property type="entry name" value="NAD(P)-binding Rossmann-like Domain"/>
    <property type="match status" value="1"/>
</dbReference>
<dbReference type="PANTHER" id="PTHR10491">
    <property type="entry name" value="DTDP-4-DEHYDRORHAMNOSE REDUCTASE"/>
    <property type="match status" value="1"/>
</dbReference>
<evidence type="ECO:0000256" key="5">
    <source>
        <dbReference type="ARBA" id="ARBA00048200"/>
    </source>
</evidence>
<name>K0PPH6_9HYPH</name>
<keyword evidence="9" id="KW-1185">Reference proteome</keyword>
<dbReference type="InterPro" id="IPR036291">
    <property type="entry name" value="NAD(P)-bd_dom_sf"/>
</dbReference>
<comment type="pathway">
    <text evidence="1 6">Carbohydrate biosynthesis; dTDP-L-rhamnose biosynthesis.</text>
</comment>
<evidence type="ECO:0000256" key="1">
    <source>
        <dbReference type="ARBA" id="ARBA00004781"/>
    </source>
</evidence>
<evidence type="ECO:0000256" key="3">
    <source>
        <dbReference type="ARBA" id="ARBA00012929"/>
    </source>
</evidence>
<evidence type="ECO:0000313" key="8">
    <source>
        <dbReference type="EMBL" id="CCM78521.1"/>
    </source>
</evidence>
<keyword evidence="6 8" id="KW-0560">Oxidoreductase</keyword>
<evidence type="ECO:0000256" key="6">
    <source>
        <dbReference type="RuleBase" id="RU364082"/>
    </source>
</evidence>
<comment type="caution">
    <text evidence="8">The sequence shown here is derived from an EMBL/GenBank/DDBJ whole genome shotgun (WGS) entry which is preliminary data.</text>
</comment>
<dbReference type="NCBIfam" id="NF007440">
    <property type="entry name" value="PRK09987.1"/>
    <property type="match status" value="1"/>
</dbReference>
<protein>
    <recommendedName>
        <fullName evidence="4 6">dTDP-4-dehydrorhamnose reductase</fullName>
        <ecNumber evidence="3 6">1.1.1.133</ecNumber>
    </recommendedName>
</protein>
<dbReference type="InterPro" id="IPR005913">
    <property type="entry name" value="dTDP_dehydrorham_reduct"/>
</dbReference>
<comment type="function">
    <text evidence="6">Catalyzes the reduction of dTDP-6-deoxy-L-lyxo-4-hexulose to yield dTDP-L-rhamnose.</text>
</comment>
<dbReference type="eggNOG" id="COG1091">
    <property type="taxonomic scope" value="Bacteria"/>
</dbReference>
<feature type="domain" description="RmlD-like substrate binding" evidence="7">
    <location>
        <begin position="1"/>
        <end position="292"/>
    </location>
</feature>
<evidence type="ECO:0000313" key="9">
    <source>
        <dbReference type="Proteomes" id="UP000009319"/>
    </source>
</evidence>
<dbReference type="PANTHER" id="PTHR10491:SF4">
    <property type="entry name" value="METHIONINE ADENOSYLTRANSFERASE 2 SUBUNIT BETA"/>
    <property type="match status" value="1"/>
</dbReference>
<comment type="catalytic activity">
    <reaction evidence="5 6">
        <text>dTDP-beta-L-rhamnose + NADP(+) = dTDP-4-dehydro-beta-L-rhamnose + NADPH + H(+)</text>
        <dbReference type="Rhea" id="RHEA:21796"/>
        <dbReference type="ChEBI" id="CHEBI:15378"/>
        <dbReference type="ChEBI" id="CHEBI:57510"/>
        <dbReference type="ChEBI" id="CHEBI:57783"/>
        <dbReference type="ChEBI" id="CHEBI:58349"/>
        <dbReference type="ChEBI" id="CHEBI:62830"/>
        <dbReference type="EC" id="1.1.1.133"/>
    </reaction>
</comment>
<accession>K0PPH6</accession>
<gene>
    <name evidence="8" type="primary">rmlD</name>
    <name evidence="8" type="ORF">BN77_p11205</name>
</gene>
<evidence type="ECO:0000259" key="7">
    <source>
        <dbReference type="Pfam" id="PF04321"/>
    </source>
</evidence>
<dbReference type="CDD" id="cd05254">
    <property type="entry name" value="dTDP_HR_like_SDR_e"/>
    <property type="match status" value="1"/>
</dbReference>
<dbReference type="RefSeq" id="WP_007537564.1">
    <property type="nucleotide sequence ID" value="NZ_HF536773.1"/>
</dbReference>
<dbReference type="EC" id="1.1.1.133" evidence="3 6"/>
<dbReference type="GO" id="GO:0008831">
    <property type="term" value="F:dTDP-4-dehydrorhamnose reductase activity"/>
    <property type="evidence" value="ECO:0007669"/>
    <property type="project" value="UniProtKB-EC"/>
</dbReference>
<evidence type="ECO:0000256" key="2">
    <source>
        <dbReference type="ARBA" id="ARBA00010944"/>
    </source>
</evidence>
<organism evidence="8 9">
    <name type="scientific">Rhizobium mesoamericanum STM3625</name>
    <dbReference type="NCBI Taxonomy" id="1211777"/>
    <lineage>
        <taxon>Bacteria</taxon>
        <taxon>Pseudomonadati</taxon>
        <taxon>Pseudomonadota</taxon>
        <taxon>Alphaproteobacteria</taxon>
        <taxon>Hyphomicrobiales</taxon>
        <taxon>Rhizobiaceae</taxon>
        <taxon>Rhizobium/Agrobacterium group</taxon>
        <taxon>Rhizobium</taxon>
    </lineage>
</organism>
<keyword evidence="6" id="KW-0521">NADP</keyword>
<dbReference type="Proteomes" id="UP000009319">
    <property type="component" value="Unassembled WGS sequence"/>
</dbReference>
<dbReference type="Pfam" id="PF04321">
    <property type="entry name" value="RmlD_sub_bind"/>
    <property type="match status" value="1"/>
</dbReference>
<comment type="cofactor">
    <cofactor evidence="6">
        <name>Mg(2+)</name>
        <dbReference type="ChEBI" id="CHEBI:18420"/>
    </cofactor>
    <text evidence="6">Binds 1 Mg(2+) ion per monomer.</text>
</comment>
<reference evidence="8 9" key="1">
    <citation type="journal article" date="2013" name="Genome Announc.">
        <title>Draft Genome Sequence of Rhizobium mesoamericanum STM3625, a Nitrogen-Fixing Symbiont of Mimosa pudica Isolated in French Guiana (South America).</title>
        <authorList>
            <person name="Moulin L."/>
            <person name="Mornico D."/>
            <person name="Melkonian R."/>
            <person name="Klonowska A."/>
        </authorList>
    </citation>
    <scope>NUCLEOTIDE SEQUENCE [LARGE SCALE GENOMIC DNA]</scope>
    <source>
        <strain evidence="8 9">STM3625</strain>
    </source>
</reference>
<dbReference type="FunFam" id="3.40.50.720:FF:000159">
    <property type="entry name" value="dTDP-4-dehydrorhamnose reductase"/>
    <property type="match status" value="1"/>
</dbReference>
<proteinExistence type="inferred from homology"/>
<dbReference type="STRING" id="1211777.BN77_p11205"/>
<dbReference type="GO" id="GO:0019305">
    <property type="term" value="P:dTDP-rhamnose biosynthetic process"/>
    <property type="evidence" value="ECO:0007669"/>
    <property type="project" value="UniProtKB-UniPathway"/>
</dbReference>
<sequence>MNILLLGKTGQLGFELQRTLLPLGTVTALGRDGLDLESTDKIAATLEAHAPDLIVNAAAWTKVDLAETESDRAFRINADAVATIASFAQAHGATLVHYSTDYVFDGRKQDPYVETDEANPLSVYGRSKRAGERAVQTSGCKFILMRTSWVFSAEGANFINTILRLARERPNLRVVADQFGAPTSAELIADVTALAVAAHRLEHLPDGIYHTTAQGRTSWYELACHVVRRARELGFDLQADVTNIEPIATEEYPLPAARPRNCVLNSHALADRLGLELPDWTVHVERMLQQLRKRELQS</sequence>
<dbReference type="GO" id="GO:0005829">
    <property type="term" value="C:cytosol"/>
    <property type="evidence" value="ECO:0007669"/>
    <property type="project" value="TreeGrafter"/>
</dbReference>
<dbReference type="EMBL" id="CANI01000039">
    <property type="protein sequence ID" value="CCM78521.1"/>
    <property type="molecule type" value="Genomic_DNA"/>
</dbReference>
<dbReference type="NCBIfam" id="TIGR01214">
    <property type="entry name" value="rmlD"/>
    <property type="match status" value="1"/>
</dbReference>
<dbReference type="SUPFAM" id="SSF51735">
    <property type="entry name" value="NAD(P)-binding Rossmann-fold domains"/>
    <property type="match status" value="1"/>
</dbReference>
<evidence type="ECO:0000256" key="4">
    <source>
        <dbReference type="ARBA" id="ARBA00017099"/>
    </source>
</evidence>
<comment type="similarity">
    <text evidence="2 6">Belongs to the dTDP-4-dehydrorhamnose reductase family.</text>
</comment>
<dbReference type="InterPro" id="IPR029903">
    <property type="entry name" value="RmlD-like-bd"/>
</dbReference>
<dbReference type="HOGENOM" id="CLU_045518_1_0_5"/>
<dbReference type="AlphaFoldDB" id="K0PPH6"/>